<accession>K0T3X7</accession>
<dbReference type="EMBL" id="AGNL01006738">
    <property type="protein sequence ID" value="EJK71819.1"/>
    <property type="molecule type" value="Genomic_DNA"/>
</dbReference>
<feature type="region of interest" description="Disordered" evidence="1">
    <location>
        <begin position="89"/>
        <end position="111"/>
    </location>
</feature>
<protein>
    <submittedName>
        <fullName evidence="2">Uncharacterized protein</fullName>
    </submittedName>
</protein>
<dbReference type="Proteomes" id="UP000266841">
    <property type="component" value="Unassembled WGS sequence"/>
</dbReference>
<proteinExistence type="predicted"/>
<reference evidence="2 3" key="1">
    <citation type="journal article" date="2012" name="Genome Biol.">
        <title>Genome and low-iron response of an oceanic diatom adapted to chronic iron limitation.</title>
        <authorList>
            <person name="Lommer M."/>
            <person name="Specht M."/>
            <person name="Roy A.S."/>
            <person name="Kraemer L."/>
            <person name="Andreson R."/>
            <person name="Gutowska M.A."/>
            <person name="Wolf J."/>
            <person name="Bergner S.V."/>
            <person name="Schilhabel M.B."/>
            <person name="Klostermeier U.C."/>
            <person name="Beiko R.G."/>
            <person name="Rosenstiel P."/>
            <person name="Hippler M."/>
            <person name="Laroche J."/>
        </authorList>
    </citation>
    <scope>NUCLEOTIDE SEQUENCE [LARGE SCALE GENOMIC DNA]</scope>
    <source>
        <strain evidence="2 3">CCMP1005</strain>
    </source>
</reference>
<dbReference type="AlphaFoldDB" id="K0T3X7"/>
<evidence type="ECO:0000256" key="1">
    <source>
        <dbReference type="SAM" id="MobiDB-lite"/>
    </source>
</evidence>
<name>K0T3X7_THAOC</name>
<keyword evidence="3" id="KW-1185">Reference proteome</keyword>
<evidence type="ECO:0000313" key="3">
    <source>
        <dbReference type="Proteomes" id="UP000266841"/>
    </source>
</evidence>
<gene>
    <name evidence="2" type="ORF">THAOC_06702</name>
</gene>
<organism evidence="2 3">
    <name type="scientific">Thalassiosira oceanica</name>
    <name type="common">Marine diatom</name>
    <dbReference type="NCBI Taxonomy" id="159749"/>
    <lineage>
        <taxon>Eukaryota</taxon>
        <taxon>Sar</taxon>
        <taxon>Stramenopiles</taxon>
        <taxon>Ochrophyta</taxon>
        <taxon>Bacillariophyta</taxon>
        <taxon>Coscinodiscophyceae</taxon>
        <taxon>Thalassiosirophycidae</taxon>
        <taxon>Thalassiosirales</taxon>
        <taxon>Thalassiosiraceae</taxon>
        <taxon>Thalassiosira</taxon>
    </lineage>
</organism>
<evidence type="ECO:0000313" key="2">
    <source>
        <dbReference type="EMBL" id="EJK71819.1"/>
    </source>
</evidence>
<sequence>MLVPPCTWAVAAESPPSPLDGLEGAPPYLLASSAPLICAEETISFPGVEVFTLLRTLGSLPAGGLALAYSMDGVSYLGSTYNVIASTSAGWDDPSPRSTQKSAPVTAKEQDDGDAETFHFLQYSGTRQLAEDIERVACYLATRNCQSKASRMALPSWVHSKLKQFVFWLQGLLIRLYAAWPCSVTVFPDNVNLMVLDGCQWVH</sequence>
<comment type="caution">
    <text evidence="2">The sequence shown here is derived from an EMBL/GenBank/DDBJ whole genome shotgun (WGS) entry which is preliminary data.</text>
</comment>